<gene>
    <name evidence="6" type="ORF">GCM10008027_17180</name>
</gene>
<proteinExistence type="predicted"/>
<evidence type="ECO:0000313" key="6">
    <source>
        <dbReference type="EMBL" id="GGE92893.1"/>
    </source>
</evidence>
<sequence length="62" mass="6563">MIYESQSEGIEEDIANVTHRVLFVLAIAASIDAMAAGYAITLLEVDIAVACLIIGVTTFAFS</sequence>
<keyword evidence="4 5" id="KW-0472">Membrane</keyword>
<evidence type="ECO:0000256" key="2">
    <source>
        <dbReference type="ARBA" id="ARBA00022692"/>
    </source>
</evidence>
<dbReference type="EMBL" id="BMIT01000005">
    <property type="protein sequence ID" value="GGE92893.1"/>
    <property type="molecule type" value="Genomic_DNA"/>
</dbReference>
<dbReference type="Pfam" id="PF02659">
    <property type="entry name" value="Mntp"/>
    <property type="match status" value="1"/>
</dbReference>
<feature type="transmembrane region" description="Helical" evidence="5">
    <location>
        <begin position="21"/>
        <end position="39"/>
    </location>
</feature>
<dbReference type="InterPro" id="IPR003810">
    <property type="entry name" value="Mntp/YtaF"/>
</dbReference>
<keyword evidence="7" id="KW-1185">Reference proteome</keyword>
<reference evidence="7" key="1">
    <citation type="journal article" date="2019" name="Int. J. Syst. Evol. Microbiol.">
        <title>The Global Catalogue of Microorganisms (GCM) 10K type strain sequencing project: providing services to taxonomists for standard genome sequencing and annotation.</title>
        <authorList>
            <consortium name="The Broad Institute Genomics Platform"/>
            <consortium name="The Broad Institute Genome Sequencing Center for Infectious Disease"/>
            <person name="Wu L."/>
            <person name="Ma J."/>
        </authorList>
    </citation>
    <scope>NUCLEOTIDE SEQUENCE [LARGE SCALE GENOMIC DNA]</scope>
    <source>
        <strain evidence="7">CGMCC 1.15394</strain>
    </source>
</reference>
<keyword evidence="3 5" id="KW-1133">Transmembrane helix</keyword>
<evidence type="ECO:0000256" key="1">
    <source>
        <dbReference type="ARBA" id="ARBA00022475"/>
    </source>
</evidence>
<keyword evidence="2 5" id="KW-0812">Transmembrane</keyword>
<name>A0ABQ1TEC5_9GAMM</name>
<keyword evidence="1" id="KW-1003">Cell membrane</keyword>
<evidence type="ECO:0000256" key="4">
    <source>
        <dbReference type="ARBA" id="ARBA00023136"/>
    </source>
</evidence>
<evidence type="ECO:0000256" key="5">
    <source>
        <dbReference type="SAM" id="Phobius"/>
    </source>
</evidence>
<organism evidence="6 7">
    <name type="scientific">Pseudoalteromonas gelatinilytica</name>
    <dbReference type="NCBI Taxonomy" id="1703256"/>
    <lineage>
        <taxon>Bacteria</taxon>
        <taxon>Pseudomonadati</taxon>
        <taxon>Pseudomonadota</taxon>
        <taxon>Gammaproteobacteria</taxon>
        <taxon>Alteromonadales</taxon>
        <taxon>Pseudoalteromonadaceae</taxon>
        <taxon>Pseudoalteromonas</taxon>
    </lineage>
</organism>
<dbReference type="Proteomes" id="UP000638462">
    <property type="component" value="Unassembled WGS sequence"/>
</dbReference>
<protein>
    <recommendedName>
        <fullName evidence="8">Manganese efflux pump</fullName>
    </recommendedName>
</protein>
<evidence type="ECO:0000313" key="7">
    <source>
        <dbReference type="Proteomes" id="UP000638462"/>
    </source>
</evidence>
<comment type="caution">
    <text evidence="6">The sequence shown here is derived from an EMBL/GenBank/DDBJ whole genome shotgun (WGS) entry which is preliminary data.</text>
</comment>
<accession>A0ABQ1TEC5</accession>
<evidence type="ECO:0000256" key="3">
    <source>
        <dbReference type="ARBA" id="ARBA00022989"/>
    </source>
</evidence>
<evidence type="ECO:0008006" key="8">
    <source>
        <dbReference type="Google" id="ProtNLM"/>
    </source>
</evidence>